<name>A0AAV0N5L6_9ROSI</name>
<gene>
    <name evidence="3" type="ORF">LITE_LOCUS31687</name>
</gene>
<dbReference type="PANTHER" id="PTHR46686:SF2">
    <property type="entry name" value="GLYCOSYLTRANSFERASE"/>
    <property type="match status" value="1"/>
</dbReference>
<proteinExistence type="predicted"/>
<feature type="transmembrane region" description="Helical" evidence="1">
    <location>
        <begin position="29"/>
        <end position="47"/>
    </location>
</feature>
<evidence type="ECO:0000313" key="4">
    <source>
        <dbReference type="Proteomes" id="UP001154282"/>
    </source>
</evidence>
<sequence>MGLKHHSSRPTYVSSSPRHNRIPMKFSKFITWAAIFFTSLFLFLSPLTQFHSRSSSFSSLPSAAKPFSGDLRDANFPWNKLCFGPTTTSDKLKLAVFSKTWPIGANPGGMERHAATLYRALADKGHEIHVFTVPSDRRPHPEIHDNNLHVYFAANDHGSVNCSLAFEIFHKINAAARPFDYVHTESVSLPHWRAKAVPNTAVTWHGIWYEIMHSKLFEELFENPRGELGAGATPAAAELAVAMPKLLDEIRFFRSYKQHICISNSAGEVLVKIYQLPQRNVHVILNGVDDSKFAYNPDAGEEFREKYGIPGNATLVMGVAGRLVRDKGHPILHEAMSSLISRYPGICLVVAGSGPWGRRYAELGPNVKVLGALEPSQLSQFYNAIDVFVNPTMRPQGLDLTLIEAMHCGKPVVTPNYPSITGTVVVDDRFGYTFSPNVKSLVEALEVVIGDGVRVLQRKGMACRDYAGSMFTAGKMAAAYERFFLCMKNSRYCQYPLPTDC</sequence>
<dbReference type="Gene3D" id="3.40.50.2000">
    <property type="entry name" value="Glycogen Phosphorylase B"/>
    <property type="match status" value="2"/>
</dbReference>
<dbReference type="SUPFAM" id="SSF53756">
    <property type="entry name" value="UDP-Glycosyltransferase/glycogen phosphorylase"/>
    <property type="match status" value="1"/>
</dbReference>
<organism evidence="3 4">
    <name type="scientific">Linum tenue</name>
    <dbReference type="NCBI Taxonomy" id="586396"/>
    <lineage>
        <taxon>Eukaryota</taxon>
        <taxon>Viridiplantae</taxon>
        <taxon>Streptophyta</taxon>
        <taxon>Embryophyta</taxon>
        <taxon>Tracheophyta</taxon>
        <taxon>Spermatophyta</taxon>
        <taxon>Magnoliopsida</taxon>
        <taxon>eudicotyledons</taxon>
        <taxon>Gunneridae</taxon>
        <taxon>Pentapetalae</taxon>
        <taxon>rosids</taxon>
        <taxon>fabids</taxon>
        <taxon>Malpighiales</taxon>
        <taxon>Linaceae</taxon>
        <taxon>Linum</taxon>
    </lineage>
</organism>
<dbReference type="InterPro" id="IPR028098">
    <property type="entry name" value="Glyco_trans_4-like_N"/>
</dbReference>
<reference evidence="3" key="1">
    <citation type="submission" date="2022-08" db="EMBL/GenBank/DDBJ databases">
        <authorList>
            <person name="Gutierrez-Valencia J."/>
        </authorList>
    </citation>
    <scope>NUCLEOTIDE SEQUENCE</scope>
</reference>
<protein>
    <recommendedName>
        <fullName evidence="2">Glycosyltransferase subfamily 4-like N-terminal domain-containing protein</fullName>
    </recommendedName>
</protein>
<keyword evidence="1" id="KW-0812">Transmembrane</keyword>
<feature type="domain" description="Glycosyltransferase subfamily 4-like N-terminal" evidence="2">
    <location>
        <begin position="107"/>
        <end position="291"/>
    </location>
</feature>
<dbReference type="EMBL" id="CAMGYJ010000008">
    <property type="protein sequence ID" value="CAI0453694.1"/>
    <property type="molecule type" value="Genomic_DNA"/>
</dbReference>
<dbReference type="AlphaFoldDB" id="A0AAV0N5L6"/>
<dbReference type="Proteomes" id="UP001154282">
    <property type="component" value="Unassembled WGS sequence"/>
</dbReference>
<keyword evidence="4" id="KW-1185">Reference proteome</keyword>
<dbReference type="Pfam" id="PF13439">
    <property type="entry name" value="Glyco_transf_4"/>
    <property type="match status" value="1"/>
</dbReference>
<evidence type="ECO:0000313" key="3">
    <source>
        <dbReference type="EMBL" id="CAI0453694.1"/>
    </source>
</evidence>
<accession>A0AAV0N5L6</accession>
<comment type="caution">
    <text evidence="3">The sequence shown here is derived from an EMBL/GenBank/DDBJ whole genome shotgun (WGS) entry which is preliminary data.</text>
</comment>
<dbReference type="PANTHER" id="PTHR46686">
    <property type="entry name" value="GLYCOSYLTRANSFERASE"/>
    <property type="match status" value="1"/>
</dbReference>
<keyword evidence="1" id="KW-1133">Transmembrane helix</keyword>
<dbReference type="CDD" id="cd03801">
    <property type="entry name" value="GT4_PimA-like"/>
    <property type="match status" value="1"/>
</dbReference>
<evidence type="ECO:0000259" key="2">
    <source>
        <dbReference type="Pfam" id="PF13439"/>
    </source>
</evidence>
<dbReference type="Pfam" id="PF13692">
    <property type="entry name" value="Glyco_trans_1_4"/>
    <property type="match status" value="1"/>
</dbReference>
<keyword evidence="1" id="KW-0472">Membrane</keyword>
<evidence type="ECO:0000256" key="1">
    <source>
        <dbReference type="SAM" id="Phobius"/>
    </source>
</evidence>